<dbReference type="EMBL" id="BPLQ01008680">
    <property type="protein sequence ID" value="GIY38838.1"/>
    <property type="molecule type" value="Genomic_DNA"/>
</dbReference>
<name>A0AAV4T4L6_9ARAC</name>
<protein>
    <submittedName>
        <fullName evidence="2">Uncharacterized protein</fullName>
    </submittedName>
</protein>
<evidence type="ECO:0000313" key="2">
    <source>
        <dbReference type="EMBL" id="GIY38838.1"/>
    </source>
</evidence>
<sequence length="121" mass="13495">MSPWWPPRPSLSLRDFGGTSFTREIEPFIRPANTSPSVYTRACSRALKVTTQRWSSPYSSGDKGSLDHPAVGDSQTAQYPARVSKDGSSIIWVHLSYGGDWCRMFAYVTAFGFYRKGAATY</sequence>
<dbReference type="Proteomes" id="UP001054837">
    <property type="component" value="Unassembled WGS sequence"/>
</dbReference>
<feature type="region of interest" description="Disordered" evidence="1">
    <location>
        <begin position="52"/>
        <end position="73"/>
    </location>
</feature>
<dbReference type="AlphaFoldDB" id="A0AAV4T4L6"/>
<evidence type="ECO:0000313" key="3">
    <source>
        <dbReference type="Proteomes" id="UP001054837"/>
    </source>
</evidence>
<proteinExistence type="predicted"/>
<accession>A0AAV4T4L6</accession>
<evidence type="ECO:0000256" key="1">
    <source>
        <dbReference type="SAM" id="MobiDB-lite"/>
    </source>
</evidence>
<organism evidence="2 3">
    <name type="scientific">Caerostris darwini</name>
    <dbReference type="NCBI Taxonomy" id="1538125"/>
    <lineage>
        <taxon>Eukaryota</taxon>
        <taxon>Metazoa</taxon>
        <taxon>Ecdysozoa</taxon>
        <taxon>Arthropoda</taxon>
        <taxon>Chelicerata</taxon>
        <taxon>Arachnida</taxon>
        <taxon>Araneae</taxon>
        <taxon>Araneomorphae</taxon>
        <taxon>Entelegynae</taxon>
        <taxon>Araneoidea</taxon>
        <taxon>Araneidae</taxon>
        <taxon>Caerostris</taxon>
    </lineage>
</organism>
<comment type="caution">
    <text evidence="2">The sequence shown here is derived from an EMBL/GenBank/DDBJ whole genome shotgun (WGS) entry which is preliminary data.</text>
</comment>
<gene>
    <name evidence="2" type="ORF">CDAR_239971</name>
</gene>
<reference evidence="2 3" key="1">
    <citation type="submission" date="2021-06" db="EMBL/GenBank/DDBJ databases">
        <title>Caerostris darwini draft genome.</title>
        <authorList>
            <person name="Kono N."/>
            <person name="Arakawa K."/>
        </authorList>
    </citation>
    <scope>NUCLEOTIDE SEQUENCE [LARGE SCALE GENOMIC DNA]</scope>
</reference>
<keyword evidence="3" id="KW-1185">Reference proteome</keyword>